<name>A0A7S3UC49_9CHLO</name>
<organism evidence="7">
    <name type="scientific">Picocystis salinarum</name>
    <dbReference type="NCBI Taxonomy" id="88271"/>
    <lineage>
        <taxon>Eukaryota</taxon>
        <taxon>Viridiplantae</taxon>
        <taxon>Chlorophyta</taxon>
        <taxon>Picocystophyceae</taxon>
        <taxon>Picocystales</taxon>
        <taxon>Picocystaceae</taxon>
        <taxon>Picocystis</taxon>
    </lineage>
</organism>
<dbReference type="AlphaFoldDB" id="A0A7S3UC49"/>
<keyword evidence="5 6" id="KW-0472">Membrane</keyword>
<dbReference type="InterPro" id="IPR002794">
    <property type="entry name" value="DUF92_TMEM19"/>
</dbReference>
<comment type="similarity">
    <text evidence="2">Belongs to the TMEM19 family.</text>
</comment>
<dbReference type="GO" id="GO:0016020">
    <property type="term" value="C:membrane"/>
    <property type="evidence" value="ECO:0007669"/>
    <property type="project" value="UniProtKB-SubCell"/>
</dbReference>
<keyword evidence="3 6" id="KW-0812">Transmembrane</keyword>
<keyword evidence="4 6" id="KW-1133">Transmembrane helix</keyword>
<protein>
    <recommendedName>
        <fullName evidence="8">Transmembrane protein 19</fullName>
    </recommendedName>
</protein>
<reference evidence="7" key="1">
    <citation type="submission" date="2021-01" db="EMBL/GenBank/DDBJ databases">
        <authorList>
            <person name="Corre E."/>
            <person name="Pelletier E."/>
            <person name="Niang G."/>
            <person name="Scheremetjew M."/>
            <person name="Finn R."/>
            <person name="Kale V."/>
            <person name="Holt S."/>
            <person name="Cochrane G."/>
            <person name="Meng A."/>
            <person name="Brown T."/>
            <person name="Cohen L."/>
        </authorList>
    </citation>
    <scope>NUCLEOTIDE SEQUENCE</scope>
    <source>
        <strain evidence="7">CCMP1897</strain>
    </source>
</reference>
<evidence type="ECO:0000256" key="3">
    <source>
        <dbReference type="ARBA" id="ARBA00022692"/>
    </source>
</evidence>
<evidence type="ECO:0000313" key="7">
    <source>
        <dbReference type="EMBL" id="CAE0608854.1"/>
    </source>
</evidence>
<proteinExistence type="inferred from homology"/>
<evidence type="ECO:0000256" key="2">
    <source>
        <dbReference type="ARBA" id="ARBA00009012"/>
    </source>
</evidence>
<dbReference type="EMBL" id="HBIS01002985">
    <property type="protein sequence ID" value="CAE0608854.1"/>
    <property type="molecule type" value="Transcribed_RNA"/>
</dbReference>
<gene>
    <name evidence="7" type="ORF">PSAL00342_LOCUS2673</name>
</gene>
<evidence type="ECO:0000256" key="5">
    <source>
        <dbReference type="ARBA" id="ARBA00023136"/>
    </source>
</evidence>
<sequence length="303" mass="31186">MRSTCLLRPGPAHVPRRATRMAMDVPLTARVVGSASLGAGLAIYGHAKKSLDGSGAVAASVVGAATFASSTRLGVTLIAFFLVSSKLTKFKQERKSQIEKEFRPGGQRDWKQVMANGGLPTLLALGVGFQTHAVDQIMCASSSISTSLMGAFLGYYACCCGDTWSSELGVLSRAPPKLITTWKTVPPGTNGGVSALGLVAAALGGLFVGLAFAVGGYFACGDVQLHPVLVGGAGGLLGSLLDSFLGATVQYTGYDAKDNKVTHKPGEGVVRISGQPWLDNDAVNAVSATCCAAMAAWTSLRLC</sequence>
<dbReference type="Pfam" id="PF01940">
    <property type="entry name" value="DUF92"/>
    <property type="match status" value="1"/>
</dbReference>
<feature type="transmembrane region" description="Helical" evidence="6">
    <location>
        <begin position="56"/>
        <end position="83"/>
    </location>
</feature>
<dbReference type="PANTHER" id="PTHR13353">
    <property type="entry name" value="TRANSMEMBRANE PROTEIN 19"/>
    <property type="match status" value="1"/>
</dbReference>
<comment type="subcellular location">
    <subcellularLocation>
        <location evidence="1">Membrane</location>
        <topology evidence="1">Multi-pass membrane protein</topology>
    </subcellularLocation>
</comment>
<feature type="transmembrane region" description="Helical" evidence="6">
    <location>
        <begin position="193"/>
        <end position="219"/>
    </location>
</feature>
<accession>A0A7S3UC49</accession>
<feature type="transmembrane region" description="Helical" evidence="6">
    <location>
        <begin position="21"/>
        <end position="44"/>
    </location>
</feature>
<evidence type="ECO:0000256" key="6">
    <source>
        <dbReference type="SAM" id="Phobius"/>
    </source>
</evidence>
<evidence type="ECO:0000256" key="4">
    <source>
        <dbReference type="ARBA" id="ARBA00022989"/>
    </source>
</evidence>
<evidence type="ECO:0008006" key="8">
    <source>
        <dbReference type="Google" id="ProtNLM"/>
    </source>
</evidence>
<evidence type="ECO:0000256" key="1">
    <source>
        <dbReference type="ARBA" id="ARBA00004141"/>
    </source>
</evidence>
<dbReference type="PANTHER" id="PTHR13353:SF14">
    <property type="entry name" value="PROTEIN PGR"/>
    <property type="match status" value="1"/>
</dbReference>